<dbReference type="InterPro" id="IPR023753">
    <property type="entry name" value="FAD/NAD-binding_dom"/>
</dbReference>
<evidence type="ECO:0000313" key="8">
    <source>
        <dbReference type="Proteomes" id="UP000002949"/>
    </source>
</evidence>
<gene>
    <name evidence="7" type="ORF">MEA186_06483</name>
</gene>
<evidence type="ECO:0000259" key="5">
    <source>
        <dbReference type="Pfam" id="PF07992"/>
    </source>
</evidence>
<dbReference type="InterPro" id="IPR050446">
    <property type="entry name" value="FAD-oxidoreductase/Apoptosis"/>
</dbReference>
<dbReference type="RefSeq" id="WP_006200733.1">
    <property type="nucleotide sequence ID" value="NZ_AGSN01000064.1"/>
</dbReference>
<feature type="domain" description="Reductase C-terminal" evidence="6">
    <location>
        <begin position="322"/>
        <end position="398"/>
    </location>
</feature>
<name>G6Y5T7_9HYPH</name>
<dbReference type="Gene3D" id="3.50.50.60">
    <property type="entry name" value="FAD/NAD(P)-binding domain"/>
    <property type="match status" value="2"/>
</dbReference>
<dbReference type="OrthoDB" id="7809559at2"/>
<dbReference type="SUPFAM" id="SSF55424">
    <property type="entry name" value="FAD/NAD-linked reductases, dimerisation (C-terminal) domain"/>
    <property type="match status" value="1"/>
</dbReference>
<evidence type="ECO:0000259" key="6">
    <source>
        <dbReference type="Pfam" id="PF14759"/>
    </source>
</evidence>
<dbReference type="eggNOG" id="COG0446">
    <property type="taxonomic scope" value="Bacteria"/>
</dbReference>
<dbReference type="GO" id="GO:0005737">
    <property type="term" value="C:cytoplasm"/>
    <property type="evidence" value="ECO:0007669"/>
    <property type="project" value="TreeGrafter"/>
</dbReference>
<dbReference type="InterPro" id="IPR036188">
    <property type="entry name" value="FAD/NAD-bd_sf"/>
</dbReference>
<dbReference type="PATRIC" id="fig|1082933.3.peg.1227"/>
<keyword evidence="3" id="KW-0274">FAD</keyword>
<proteinExistence type="predicted"/>
<dbReference type="AlphaFoldDB" id="G6Y5T7"/>
<dbReference type="PANTHER" id="PTHR43557">
    <property type="entry name" value="APOPTOSIS-INDUCING FACTOR 1"/>
    <property type="match status" value="1"/>
</dbReference>
<dbReference type="InterPro" id="IPR016156">
    <property type="entry name" value="FAD/NAD-linked_Rdtase_dimer_sf"/>
</dbReference>
<keyword evidence="8" id="KW-1185">Reference proteome</keyword>
<evidence type="ECO:0000256" key="2">
    <source>
        <dbReference type="ARBA" id="ARBA00022630"/>
    </source>
</evidence>
<dbReference type="Proteomes" id="UP000002949">
    <property type="component" value="Unassembled WGS sequence"/>
</dbReference>
<feature type="domain" description="FAD/NAD(P)-binding" evidence="5">
    <location>
        <begin position="4"/>
        <end position="303"/>
    </location>
</feature>
<dbReference type="PANTHER" id="PTHR43557:SF2">
    <property type="entry name" value="RIESKE DOMAIN-CONTAINING PROTEIN-RELATED"/>
    <property type="match status" value="1"/>
</dbReference>
<keyword evidence="4" id="KW-0560">Oxidoreductase</keyword>
<evidence type="ECO:0000256" key="4">
    <source>
        <dbReference type="ARBA" id="ARBA00023002"/>
    </source>
</evidence>
<protein>
    <submittedName>
        <fullName evidence="7">FAD-dependent pyridine nucleotide-disulfide oxidoreductase</fullName>
    </submittedName>
</protein>
<dbReference type="InterPro" id="IPR028202">
    <property type="entry name" value="Reductase_C"/>
</dbReference>
<keyword evidence="2" id="KW-0285">Flavoprotein</keyword>
<evidence type="ECO:0000313" key="7">
    <source>
        <dbReference type="EMBL" id="EHH12913.1"/>
    </source>
</evidence>
<dbReference type="Pfam" id="PF14759">
    <property type="entry name" value="Reductase_C"/>
    <property type="match status" value="1"/>
</dbReference>
<dbReference type="GO" id="GO:0016651">
    <property type="term" value="F:oxidoreductase activity, acting on NAD(P)H"/>
    <property type="evidence" value="ECO:0007669"/>
    <property type="project" value="TreeGrafter"/>
</dbReference>
<dbReference type="EMBL" id="AGSN01000064">
    <property type="protein sequence ID" value="EHH12913.1"/>
    <property type="molecule type" value="Genomic_DNA"/>
</dbReference>
<reference evidence="7 8" key="1">
    <citation type="journal article" date="2012" name="J. Bacteriol.">
        <title>Draft Genome Sequence of Plant Growth-Promoting Rhizobium Mesorhizobium amorphae, Isolated from Zinc-Lead Mine Tailings.</title>
        <authorList>
            <person name="Hao X."/>
            <person name="Lin Y."/>
            <person name="Johnstone L."/>
            <person name="Baltrus D.A."/>
            <person name="Miller S.J."/>
            <person name="Wei G."/>
            <person name="Rensing C."/>
        </authorList>
    </citation>
    <scope>NUCLEOTIDE SEQUENCE [LARGE SCALE GENOMIC DNA]</scope>
    <source>
        <strain evidence="7 8">CCNWGS0123</strain>
    </source>
</reference>
<dbReference type="Pfam" id="PF07992">
    <property type="entry name" value="Pyr_redox_2"/>
    <property type="match status" value="1"/>
</dbReference>
<organism evidence="7 8">
    <name type="scientific">Mesorhizobium amorphae CCNWGS0123</name>
    <dbReference type="NCBI Taxonomy" id="1082933"/>
    <lineage>
        <taxon>Bacteria</taxon>
        <taxon>Pseudomonadati</taxon>
        <taxon>Pseudomonadota</taxon>
        <taxon>Alphaproteobacteria</taxon>
        <taxon>Hyphomicrobiales</taxon>
        <taxon>Phyllobacteriaceae</taxon>
        <taxon>Mesorhizobium</taxon>
    </lineage>
</organism>
<dbReference type="PRINTS" id="PR00411">
    <property type="entry name" value="PNDRDTASEI"/>
</dbReference>
<accession>G6Y5T7</accession>
<sequence>MTTRLVIIGGGQAGGRVAQIVSNAGRDFEITLIGSEAHPPYNRPPLSKGVLLGTSELADCLIWREHDLAWQGVDLVANVSAAVLDVGNKSVQTSTGQAISYDKLVIATGSYVRQFSVAGSHNHGVHSLRTFDDAKKIGRHFSKGRRLIVVGGGFIGLEVAAAARLRGMSVLVVEASDRLLARIAPRRLSDAVALHHHAAGVNFRFGSMIEKFVADASGTLKSAHLSTGEIIPCDVAVVGTGVSANTSLAKSAGLTVEGGIITDSGLRTSHPDIYACGDCASFWHPLFERHIRVEAWQNAEGHARIVSASLLGQEVAGNSVPFFWSDQYDWSIQIVGLPHLGSSAVTRHIGGAFILYHLDVAGRLIGATGFGKVEIIGREIRRANYWISERLNPEPQALEKGVLE</sequence>
<dbReference type="KEGG" id="mamo:A6B35_29725"/>
<evidence type="ECO:0000256" key="1">
    <source>
        <dbReference type="ARBA" id="ARBA00001974"/>
    </source>
</evidence>
<comment type="cofactor">
    <cofactor evidence="1">
        <name>FAD</name>
        <dbReference type="ChEBI" id="CHEBI:57692"/>
    </cofactor>
</comment>
<evidence type="ECO:0000256" key="3">
    <source>
        <dbReference type="ARBA" id="ARBA00022827"/>
    </source>
</evidence>
<dbReference type="Gene3D" id="3.30.390.30">
    <property type="match status" value="1"/>
</dbReference>
<dbReference type="PRINTS" id="PR00368">
    <property type="entry name" value="FADPNR"/>
</dbReference>
<dbReference type="SUPFAM" id="SSF51905">
    <property type="entry name" value="FAD/NAD(P)-binding domain"/>
    <property type="match status" value="1"/>
</dbReference>